<protein>
    <submittedName>
        <fullName evidence="2">Uncharacterized protein</fullName>
    </submittedName>
</protein>
<organism evidence="2 3">
    <name type="scientific">Rubus argutus</name>
    <name type="common">Southern blackberry</name>
    <dbReference type="NCBI Taxonomy" id="59490"/>
    <lineage>
        <taxon>Eukaryota</taxon>
        <taxon>Viridiplantae</taxon>
        <taxon>Streptophyta</taxon>
        <taxon>Embryophyta</taxon>
        <taxon>Tracheophyta</taxon>
        <taxon>Spermatophyta</taxon>
        <taxon>Magnoliopsida</taxon>
        <taxon>eudicotyledons</taxon>
        <taxon>Gunneridae</taxon>
        <taxon>Pentapetalae</taxon>
        <taxon>rosids</taxon>
        <taxon>fabids</taxon>
        <taxon>Rosales</taxon>
        <taxon>Rosaceae</taxon>
        <taxon>Rosoideae</taxon>
        <taxon>Rosoideae incertae sedis</taxon>
        <taxon>Rubus</taxon>
    </lineage>
</organism>
<feature type="region of interest" description="Disordered" evidence="1">
    <location>
        <begin position="1"/>
        <end position="22"/>
    </location>
</feature>
<dbReference type="AlphaFoldDB" id="A0AAW1X6U4"/>
<keyword evidence="3" id="KW-1185">Reference proteome</keyword>
<comment type="caution">
    <text evidence="2">The sequence shown here is derived from an EMBL/GenBank/DDBJ whole genome shotgun (WGS) entry which is preliminary data.</text>
</comment>
<evidence type="ECO:0000256" key="1">
    <source>
        <dbReference type="SAM" id="MobiDB-lite"/>
    </source>
</evidence>
<gene>
    <name evidence="2" type="ORF">M0R45_019470</name>
</gene>
<evidence type="ECO:0000313" key="3">
    <source>
        <dbReference type="Proteomes" id="UP001457282"/>
    </source>
</evidence>
<proteinExistence type="predicted"/>
<evidence type="ECO:0000313" key="2">
    <source>
        <dbReference type="EMBL" id="KAK9932224.1"/>
    </source>
</evidence>
<sequence>MEGGDAAETATKSHGQLEVAQRAGGSVWVALVICDGLEMRVGWWGLVEFMGNGCFGDWGQIGLIVEEGHGFGYG</sequence>
<dbReference type="Proteomes" id="UP001457282">
    <property type="component" value="Unassembled WGS sequence"/>
</dbReference>
<dbReference type="EMBL" id="JBEDUW010000004">
    <property type="protein sequence ID" value="KAK9932224.1"/>
    <property type="molecule type" value="Genomic_DNA"/>
</dbReference>
<reference evidence="2 3" key="1">
    <citation type="journal article" date="2023" name="G3 (Bethesda)">
        <title>A chromosome-length genome assembly and annotation of blackberry (Rubus argutus, cv. 'Hillquist').</title>
        <authorList>
            <person name="Bruna T."/>
            <person name="Aryal R."/>
            <person name="Dudchenko O."/>
            <person name="Sargent D.J."/>
            <person name="Mead D."/>
            <person name="Buti M."/>
            <person name="Cavallini A."/>
            <person name="Hytonen T."/>
            <person name="Andres J."/>
            <person name="Pham M."/>
            <person name="Weisz D."/>
            <person name="Mascagni F."/>
            <person name="Usai G."/>
            <person name="Natali L."/>
            <person name="Bassil N."/>
            <person name="Fernandez G.E."/>
            <person name="Lomsadze A."/>
            <person name="Armour M."/>
            <person name="Olukolu B."/>
            <person name="Poorten T."/>
            <person name="Britton C."/>
            <person name="Davik J."/>
            <person name="Ashrafi H."/>
            <person name="Aiden E.L."/>
            <person name="Borodovsky M."/>
            <person name="Worthington M."/>
        </authorList>
    </citation>
    <scope>NUCLEOTIDE SEQUENCE [LARGE SCALE GENOMIC DNA]</scope>
    <source>
        <strain evidence="2">PI 553951</strain>
    </source>
</reference>
<name>A0AAW1X6U4_RUBAR</name>
<accession>A0AAW1X6U4</accession>